<dbReference type="RefSeq" id="WP_149768523.1">
    <property type="nucleotide sequence ID" value="NZ_VDFQ02000001.1"/>
</dbReference>
<organism evidence="1 2">
    <name type="scientific">Mumia zhuanghuii</name>
    <dbReference type="NCBI Taxonomy" id="2585211"/>
    <lineage>
        <taxon>Bacteria</taxon>
        <taxon>Bacillati</taxon>
        <taxon>Actinomycetota</taxon>
        <taxon>Actinomycetes</taxon>
        <taxon>Propionibacteriales</taxon>
        <taxon>Nocardioidaceae</taxon>
        <taxon>Mumia</taxon>
    </lineage>
</organism>
<accession>A0A5Q6S4P1</accession>
<sequence>MRRRMRVRRAVAQANVAMADEAWCLTDAAAELVRAGSRAATVRVSPVAGPWDLMRHERVPGGVPRSDQVIVPGTITWYKRPDDALRWISENHDRLGTRQVLFAGEDDGSGCWPYVYDLAGQMGLTVRRQTLDRPQLYAAMRRSAAVVVPSALETLGFALSEALCHASTVVASPLASHREVANRLGRFPEWLGEGSSEHRTSEPAQVSDRLIGVQAAWVALGRSLGLPRRAGDARTSTSAGVLRGG</sequence>
<dbReference type="OrthoDB" id="3268555at2"/>
<comment type="caution">
    <text evidence="1">The sequence shown here is derived from an EMBL/GenBank/DDBJ whole genome shotgun (WGS) entry which is preliminary data.</text>
</comment>
<name>A0A5Q6S4P1_9ACTN</name>
<evidence type="ECO:0000313" key="2">
    <source>
        <dbReference type="Proteomes" id="UP000307768"/>
    </source>
</evidence>
<gene>
    <name evidence="1" type="ORF">FE697_005700</name>
</gene>
<dbReference type="AlphaFoldDB" id="A0A5Q6S4P1"/>
<evidence type="ECO:0000313" key="1">
    <source>
        <dbReference type="EMBL" id="KAA1425348.1"/>
    </source>
</evidence>
<proteinExistence type="predicted"/>
<protein>
    <submittedName>
        <fullName evidence="1">Glycosyltransferase</fullName>
    </submittedName>
</protein>
<reference evidence="1 2" key="1">
    <citation type="submission" date="2019-09" db="EMBL/GenBank/DDBJ databases">
        <title>Mumia zhuanghuii sp. nov. isolated from the intestinal contents of plateau pika (Ochotona curzoniae) in the Qinghai-Tibet plateau of China.</title>
        <authorList>
            <person name="Tian Z."/>
        </authorList>
    </citation>
    <scope>NUCLEOTIDE SEQUENCE [LARGE SCALE GENOMIC DNA]</scope>
    <source>
        <strain evidence="2">350</strain>
    </source>
</reference>
<dbReference type="EMBL" id="VDFQ02000001">
    <property type="protein sequence ID" value="KAA1425348.1"/>
    <property type="molecule type" value="Genomic_DNA"/>
</dbReference>
<dbReference type="GO" id="GO:0016740">
    <property type="term" value="F:transferase activity"/>
    <property type="evidence" value="ECO:0007669"/>
    <property type="project" value="UniProtKB-KW"/>
</dbReference>
<keyword evidence="1" id="KW-0808">Transferase</keyword>
<dbReference type="Gene3D" id="3.40.50.2000">
    <property type="entry name" value="Glycogen Phosphorylase B"/>
    <property type="match status" value="1"/>
</dbReference>
<dbReference type="Proteomes" id="UP000307768">
    <property type="component" value="Unassembled WGS sequence"/>
</dbReference>
<dbReference type="SUPFAM" id="SSF53756">
    <property type="entry name" value="UDP-Glycosyltransferase/glycogen phosphorylase"/>
    <property type="match status" value="1"/>
</dbReference>